<comment type="caution">
    <text evidence="2">The sequence shown here is derived from an EMBL/GenBank/DDBJ whole genome shotgun (WGS) entry which is preliminary data.</text>
</comment>
<feature type="compositionally biased region" description="Polar residues" evidence="1">
    <location>
        <begin position="90"/>
        <end position="103"/>
    </location>
</feature>
<name>A0A439D7G5_9PEZI</name>
<dbReference type="Proteomes" id="UP000286045">
    <property type="component" value="Unassembled WGS sequence"/>
</dbReference>
<sequence length="262" mass="28908">MTQEAHSVQQSLDDASLLDLLLPEIHDFLAYLGGLHTTPRLAHLMLIPESAVPPNAILSRMEEMRQRGEPCRVARVSLGLNGNEKKSSTVHDSSQTATNSQDWSVGREFSDWGRFGEPPSATDPSQSQSVLWWRDENMARRLARHLQPTTANEPAPLQTPVQAAVEERVPAQKEKKGWFWGKKGGTGSTSTFAAKTVEADVETFPARGNATQITTRQTREKEKGGARMSVTAEEVAFRSENDMGLMESTRGWAVVVVVQVKT</sequence>
<dbReference type="EMBL" id="RYZI01000117">
    <property type="protein sequence ID" value="RWA10342.1"/>
    <property type="molecule type" value="Genomic_DNA"/>
</dbReference>
<gene>
    <name evidence="2" type="ORF">EKO27_g4759</name>
</gene>
<dbReference type="AlphaFoldDB" id="A0A439D7G5"/>
<dbReference type="STRING" id="363999.A0A439D7G5"/>
<protein>
    <submittedName>
        <fullName evidence="2">Uncharacterized protein</fullName>
    </submittedName>
</protein>
<accession>A0A439D7G5</accession>
<keyword evidence="3" id="KW-1185">Reference proteome</keyword>
<evidence type="ECO:0000313" key="2">
    <source>
        <dbReference type="EMBL" id="RWA10342.1"/>
    </source>
</evidence>
<feature type="region of interest" description="Disordered" evidence="1">
    <location>
        <begin position="79"/>
        <end position="130"/>
    </location>
</feature>
<organism evidence="2 3">
    <name type="scientific">Xylaria grammica</name>
    <dbReference type="NCBI Taxonomy" id="363999"/>
    <lineage>
        <taxon>Eukaryota</taxon>
        <taxon>Fungi</taxon>
        <taxon>Dikarya</taxon>
        <taxon>Ascomycota</taxon>
        <taxon>Pezizomycotina</taxon>
        <taxon>Sordariomycetes</taxon>
        <taxon>Xylariomycetidae</taxon>
        <taxon>Xylariales</taxon>
        <taxon>Xylariaceae</taxon>
        <taxon>Xylaria</taxon>
    </lineage>
</organism>
<evidence type="ECO:0000256" key="1">
    <source>
        <dbReference type="SAM" id="MobiDB-lite"/>
    </source>
</evidence>
<evidence type="ECO:0000313" key="3">
    <source>
        <dbReference type="Proteomes" id="UP000286045"/>
    </source>
</evidence>
<proteinExistence type="predicted"/>
<reference evidence="2 3" key="1">
    <citation type="submission" date="2018-12" db="EMBL/GenBank/DDBJ databases">
        <title>Draft genome sequence of Xylaria grammica IHI A82.</title>
        <authorList>
            <person name="Buettner E."/>
            <person name="Kellner H."/>
        </authorList>
    </citation>
    <scope>NUCLEOTIDE SEQUENCE [LARGE SCALE GENOMIC DNA]</scope>
    <source>
        <strain evidence="2 3">IHI A82</strain>
    </source>
</reference>